<dbReference type="EMBL" id="CP025066">
    <property type="protein sequence ID" value="AUX08065.1"/>
    <property type="molecule type" value="Genomic_DNA"/>
</dbReference>
<name>A0A343TG43_9EURY</name>
<accession>A0A343TG43</accession>
<keyword evidence="4" id="KW-1185">Reference proteome</keyword>
<dbReference type="PRINTS" id="PR01438">
    <property type="entry name" value="UNVRSLSTRESS"/>
</dbReference>
<proteinExistence type="inferred from homology"/>
<dbReference type="CDD" id="cd00293">
    <property type="entry name" value="USP-like"/>
    <property type="match status" value="2"/>
</dbReference>
<reference evidence="4" key="1">
    <citation type="submission" date="2017-11" db="EMBL/GenBank/DDBJ databases">
        <title>Phenotypic and genomic properties of facultatively anaerobic sulfur-reducing natronoarchaea from hypersaline soda lakes.</title>
        <authorList>
            <person name="Sorokin D.Y."/>
            <person name="Kublanov I.V."/>
            <person name="Roman P."/>
            <person name="Sinninghe Damste J.S."/>
            <person name="Golyshin P.N."/>
            <person name="Rojo D."/>
            <person name="Ciordia S."/>
            <person name="Mena M.D.C."/>
            <person name="Ferrer M."/>
            <person name="Messina E."/>
            <person name="Smedile F."/>
            <person name="La Spada G."/>
            <person name="La Cono V."/>
            <person name="Yakimov M.M."/>
        </authorList>
    </citation>
    <scope>NUCLEOTIDE SEQUENCE [LARGE SCALE GENOMIC DNA]</scope>
    <source>
        <strain evidence="4">AArc-Sl</strain>
    </source>
</reference>
<dbReference type="InterPro" id="IPR006015">
    <property type="entry name" value="Universal_stress_UspA"/>
</dbReference>
<evidence type="ECO:0000259" key="2">
    <source>
        <dbReference type="Pfam" id="PF00582"/>
    </source>
</evidence>
<feature type="domain" description="UspA" evidence="2">
    <location>
        <begin position="161"/>
        <end position="298"/>
    </location>
</feature>
<dbReference type="InterPro" id="IPR014729">
    <property type="entry name" value="Rossmann-like_a/b/a_fold"/>
</dbReference>
<sequence>MTFETLLIPTDGSDRAETAGRRGLDLAGALDASVHVLSVADSSVATGTGYSGDSPRVRERLREQANARATSFSEEAASRGLEATAAVREGIPAREIVDYADEHGIDAIVMGTSGRGAVVRAIVGSVADKVVRTASVPVMTINSEVVDPKVTRPTATSAGIETILLPTDGSEPANVAASRGLDLAAQLDATVHLLSVADADVVDALISAFDGEKGRAELVEQASENLAATGEEAHDRGIEFVTATTEGNPAEEIVDYADEHGVDAIVMGTHGRGGFERFAVGSVADGVVRTASVPVLTVTSSLSAETDDD</sequence>
<feature type="domain" description="UspA" evidence="2">
    <location>
        <begin position="3"/>
        <end position="141"/>
    </location>
</feature>
<dbReference type="OrthoDB" id="105697at2157"/>
<dbReference type="GeneID" id="37876747"/>
<dbReference type="AlphaFoldDB" id="A0A343TG43"/>
<dbReference type="RefSeq" id="WP_119814291.1">
    <property type="nucleotide sequence ID" value="NZ_CP025066.1"/>
</dbReference>
<dbReference type="InterPro" id="IPR006016">
    <property type="entry name" value="UspA"/>
</dbReference>
<dbReference type="SUPFAM" id="SSF52402">
    <property type="entry name" value="Adenine nucleotide alpha hydrolases-like"/>
    <property type="match status" value="2"/>
</dbReference>
<dbReference type="Proteomes" id="UP000263012">
    <property type="component" value="Chromosome"/>
</dbReference>
<evidence type="ECO:0000313" key="4">
    <source>
        <dbReference type="Proteomes" id="UP000263012"/>
    </source>
</evidence>
<dbReference type="KEGG" id="hdf:AArcSl_0412"/>
<dbReference type="PANTHER" id="PTHR46268:SF6">
    <property type="entry name" value="UNIVERSAL STRESS PROTEIN UP12"/>
    <property type="match status" value="1"/>
</dbReference>
<comment type="similarity">
    <text evidence="1">Belongs to the universal stress protein A family.</text>
</comment>
<protein>
    <submittedName>
        <fullName evidence="3">Universal stress protein UspA</fullName>
    </submittedName>
</protein>
<evidence type="ECO:0000256" key="1">
    <source>
        <dbReference type="ARBA" id="ARBA00008791"/>
    </source>
</evidence>
<evidence type="ECO:0000313" key="3">
    <source>
        <dbReference type="EMBL" id="AUX08065.1"/>
    </source>
</evidence>
<gene>
    <name evidence="3" type="primary">uspA3</name>
    <name evidence="3" type="ORF">AArcSl_0412</name>
</gene>
<dbReference type="Pfam" id="PF00582">
    <property type="entry name" value="Usp"/>
    <property type="match status" value="2"/>
</dbReference>
<dbReference type="Gene3D" id="3.40.50.620">
    <property type="entry name" value="HUPs"/>
    <property type="match status" value="2"/>
</dbReference>
<dbReference type="PANTHER" id="PTHR46268">
    <property type="entry name" value="STRESS RESPONSE PROTEIN NHAX"/>
    <property type="match status" value="1"/>
</dbReference>
<organism evidence="3 4">
    <name type="scientific">Halalkaliarchaeum desulfuricum</name>
    <dbReference type="NCBI Taxonomy" id="2055893"/>
    <lineage>
        <taxon>Archaea</taxon>
        <taxon>Methanobacteriati</taxon>
        <taxon>Methanobacteriota</taxon>
        <taxon>Stenosarchaea group</taxon>
        <taxon>Halobacteria</taxon>
        <taxon>Halobacteriales</taxon>
        <taxon>Haloferacaceae</taxon>
        <taxon>Halalkaliarchaeum</taxon>
    </lineage>
</organism>